<name>A0ACC1IYJ4_9FUNG</name>
<dbReference type="Proteomes" id="UP001150603">
    <property type="component" value="Unassembled WGS sequence"/>
</dbReference>
<comment type="caution">
    <text evidence="1">The sequence shown here is derived from an EMBL/GenBank/DDBJ whole genome shotgun (WGS) entry which is preliminary data.</text>
</comment>
<reference evidence="1" key="1">
    <citation type="submission" date="2022-07" db="EMBL/GenBank/DDBJ databases">
        <title>Phylogenomic reconstructions and comparative analyses of Kickxellomycotina fungi.</title>
        <authorList>
            <person name="Reynolds N.K."/>
            <person name="Stajich J.E."/>
            <person name="Barry K."/>
            <person name="Grigoriev I.V."/>
            <person name="Crous P."/>
            <person name="Smith M.E."/>
        </authorList>
    </citation>
    <scope>NUCLEOTIDE SEQUENCE</scope>
    <source>
        <strain evidence="1">NRRL 5244</strain>
    </source>
</reference>
<proteinExistence type="predicted"/>
<evidence type="ECO:0000313" key="2">
    <source>
        <dbReference type="Proteomes" id="UP001150603"/>
    </source>
</evidence>
<dbReference type="EMBL" id="JANBPW010006332">
    <property type="protein sequence ID" value="KAJ1930813.1"/>
    <property type="molecule type" value="Genomic_DNA"/>
</dbReference>
<sequence length="207" mass="22317">MLRGQSSGGASGLGGTLAHSGPRIGGNRGTLGGIPSVDVDDRDVFDLDDDIQSPGLQQPSAIPGFGRRNMSRQSDDYSEDLDADDDSSIIAAEERGFGNFGSPGLNMPQRTDTSGITASAHIGSLPVQIPLFSGSMVGSSSLSRREINKRVGEREMNKRREENIKKIPKTFVPPHELIQQLYDRESDMLSGSKPRDSYGWSRRQAPG</sequence>
<protein>
    <submittedName>
        <fullName evidence="1">Uncharacterized protein</fullName>
    </submittedName>
</protein>
<keyword evidence="2" id="KW-1185">Reference proteome</keyword>
<organism evidence="1 2">
    <name type="scientific">Linderina macrospora</name>
    <dbReference type="NCBI Taxonomy" id="4868"/>
    <lineage>
        <taxon>Eukaryota</taxon>
        <taxon>Fungi</taxon>
        <taxon>Fungi incertae sedis</taxon>
        <taxon>Zoopagomycota</taxon>
        <taxon>Kickxellomycotina</taxon>
        <taxon>Kickxellomycetes</taxon>
        <taxon>Kickxellales</taxon>
        <taxon>Kickxellaceae</taxon>
        <taxon>Linderina</taxon>
    </lineage>
</organism>
<evidence type="ECO:0000313" key="1">
    <source>
        <dbReference type="EMBL" id="KAJ1930813.1"/>
    </source>
</evidence>
<accession>A0ACC1IYJ4</accession>
<gene>
    <name evidence="1" type="ORF">FBU59_006925</name>
</gene>